<evidence type="ECO:0000256" key="1">
    <source>
        <dbReference type="ARBA" id="ARBA00004141"/>
    </source>
</evidence>
<dbReference type="EMBL" id="PGFF01000001">
    <property type="protein sequence ID" value="PJJ71989.1"/>
    <property type="molecule type" value="Genomic_DNA"/>
</dbReference>
<dbReference type="Proteomes" id="UP000228758">
    <property type="component" value="Unassembled WGS sequence"/>
</dbReference>
<dbReference type="AlphaFoldDB" id="A0A2M9CJA3"/>
<evidence type="ECO:0000256" key="3">
    <source>
        <dbReference type="ARBA" id="ARBA00022989"/>
    </source>
</evidence>
<dbReference type="InterPro" id="IPR049453">
    <property type="entry name" value="Memb_transporter_dom"/>
</dbReference>
<protein>
    <submittedName>
        <fullName evidence="7">Aromatic acid exporter family member 1</fullName>
    </submittedName>
</protein>
<evidence type="ECO:0000256" key="5">
    <source>
        <dbReference type="SAM" id="Phobius"/>
    </source>
</evidence>
<evidence type="ECO:0000256" key="2">
    <source>
        <dbReference type="ARBA" id="ARBA00022692"/>
    </source>
</evidence>
<dbReference type="GO" id="GO:0016020">
    <property type="term" value="C:membrane"/>
    <property type="evidence" value="ECO:0007669"/>
    <property type="project" value="UniProtKB-SubCell"/>
</dbReference>
<feature type="transmembrane region" description="Helical" evidence="5">
    <location>
        <begin position="140"/>
        <end position="160"/>
    </location>
</feature>
<name>A0A2M9CJA3_9MICO</name>
<organism evidence="7 8">
    <name type="scientific">Diaminobutyricimonas aerilata</name>
    <dbReference type="NCBI Taxonomy" id="1162967"/>
    <lineage>
        <taxon>Bacteria</taxon>
        <taxon>Bacillati</taxon>
        <taxon>Actinomycetota</taxon>
        <taxon>Actinomycetes</taxon>
        <taxon>Micrococcales</taxon>
        <taxon>Microbacteriaceae</taxon>
        <taxon>Diaminobutyricimonas</taxon>
    </lineage>
</organism>
<evidence type="ECO:0000256" key="4">
    <source>
        <dbReference type="ARBA" id="ARBA00023136"/>
    </source>
</evidence>
<comment type="caution">
    <text evidence="7">The sequence shown here is derived from an EMBL/GenBank/DDBJ whole genome shotgun (WGS) entry which is preliminary data.</text>
</comment>
<reference evidence="7 8" key="1">
    <citation type="submission" date="2017-11" db="EMBL/GenBank/DDBJ databases">
        <title>Genomic Encyclopedia of Archaeal and Bacterial Type Strains, Phase II (KMG-II): From Individual Species to Whole Genera.</title>
        <authorList>
            <person name="Goeker M."/>
        </authorList>
    </citation>
    <scope>NUCLEOTIDE SEQUENCE [LARGE SCALE GENOMIC DNA]</scope>
    <source>
        <strain evidence="7 8">DSM 27393</strain>
    </source>
</reference>
<keyword evidence="2 5" id="KW-0812">Transmembrane</keyword>
<dbReference type="OrthoDB" id="5176502at2"/>
<dbReference type="RefSeq" id="WP_100364233.1">
    <property type="nucleotide sequence ID" value="NZ_PGFF01000001.1"/>
</dbReference>
<evidence type="ECO:0000259" key="6">
    <source>
        <dbReference type="Pfam" id="PF13515"/>
    </source>
</evidence>
<accession>A0A2M9CJA3</accession>
<sequence>MRAVPSLRTAKRAPLLQVLKTSAAAIVAWLVSVIALDQPLPIFAAIAALLVVQPSVTQSLTKGLERSVGVIGGVVLAYLVGQFLGNASWIVLSVIVVSLLIAWALRLGPGSTNQIPISAMLVLAIGDQTPAYALDRIIETIIGAGVALILNALIVPPVLLRPAHLAISRLLRETADALDALSAALRMPVDAPTAERVLERARSLRPLRDAAADAVAAGEESLAFNPRRSRHRRVLENDAELLARLSALVTRVIGMARALRDHRDPTLHREATVQAIATELERAAHDLRLLDRDPDGEPPTVTAELPALTAPLAVATPHPEHWILIGSLLEDLRRVREEIVGGRDN</sequence>
<feature type="transmembrane region" description="Helical" evidence="5">
    <location>
        <begin position="87"/>
        <end position="105"/>
    </location>
</feature>
<evidence type="ECO:0000313" key="7">
    <source>
        <dbReference type="EMBL" id="PJJ71989.1"/>
    </source>
</evidence>
<gene>
    <name evidence="7" type="ORF">CLV46_1549</name>
</gene>
<keyword evidence="8" id="KW-1185">Reference proteome</keyword>
<proteinExistence type="predicted"/>
<keyword evidence="4 5" id="KW-0472">Membrane</keyword>
<dbReference type="Pfam" id="PF13515">
    <property type="entry name" value="FUSC_2"/>
    <property type="match status" value="1"/>
</dbReference>
<keyword evidence="3 5" id="KW-1133">Transmembrane helix</keyword>
<comment type="subcellular location">
    <subcellularLocation>
        <location evidence="1">Membrane</location>
        <topology evidence="1">Multi-pass membrane protein</topology>
    </subcellularLocation>
</comment>
<feature type="domain" description="Integral membrane bound transporter" evidence="6">
    <location>
        <begin position="28"/>
        <end position="149"/>
    </location>
</feature>
<evidence type="ECO:0000313" key="8">
    <source>
        <dbReference type="Proteomes" id="UP000228758"/>
    </source>
</evidence>